<dbReference type="GO" id="GO:0005737">
    <property type="term" value="C:cytoplasm"/>
    <property type="evidence" value="ECO:0007669"/>
    <property type="project" value="UniProtKB-SubCell"/>
</dbReference>
<dbReference type="OrthoDB" id="9796770at2"/>
<evidence type="ECO:0000313" key="12">
    <source>
        <dbReference type="EMBL" id="RBO93614.1"/>
    </source>
</evidence>
<dbReference type="InterPro" id="IPR002410">
    <property type="entry name" value="Peptidase_S33"/>
</dbReference>
<dbReference type="NCBIfam" id="TIGR01249">
    <property type="entry name" value="pro_imino_pep_1"/>
    <property type="match status" value="1"/>
</dbReference>
<dbReference type="SUPFAM" id="SSF53474">
    <property type="entry name" value="alpha/beta-Hydrolases"/>
    <property type="match status" value="1"/>
</dbReference>
<protein>
    <recommendedName>
        <fullName evidence="8 10">Proline iminopeptidase</fullName>
        <shortName evidence="8">PIP</shortName>
        <ecNumber evidence="8 10">3.4.11.5</ecNumber>
    </recommendedName>
    <alternativeName>
        <fullName evidence="8">Prolyl aminopeptidase</fullName>
    </alternativeName>
</protein>
<evidence type="ECO:0000256" key="6">
    <source>
        <dbReference type="ARBA" id="ARBA00022670"/>
    </source>
</evidence>
<evidence type="ECO:0000256" key="5">
    <source>
        <dbReference type="ARBA" id="ARBA00022490"/>
    </source>
</evidence>
<gene>
    <name evidence="12" type="ORF">DFR74_10230</name>
</gene>
<keyword evidence="5 8" id="KW-0963">Cytoplasm</keyword>
<name>A0A366DWG0_9NOCA</name>
<dbReference type="PIRSF" id="PIRSF006431">
    <property type="entry name" value="Pept_S33"/>
    <property type="match status" value="1"/>
</dbReference>
<evidence type="ECO:0000256" key="8">
    <source>
        <dbReference type="PIRNR" id="PIRNR006431"/>
    </source>
</evidence>
<feature type="domain" description="AB hydrolase-1" evidence="11">
    <location>
        <begin position="79"/>
        <end position="341"/>
    </location>
</feature>
<organism evidence="12 13">
    <name type="scientific">Nocardia puris</name>
    <dbReference type="NCBI Taxonomy" id="208602"/>
    <lineage>
        <taxon>Bacteria</taxon>
        <taxon>Bacillati</taxon>
        <taxon>Actinomycetota</taxon>
        <taxon>Actinomycetes</taxon>
        <taxon>Mycobacteriales</taxon>
        <taxon>Nocardiaceae</taxon>
        <taxon>Nocardia</taxon>
    </lineage>
</organism>
<dbReference type="Proteomes" id="UP000252586">
    <property type="component" value="Unassembled WGS sequence"/>
</dbReference>
<evidence type="ECO:0000256" key="2">
    <source>
        <dbReference type="ARBA" id="ARBA00004496"/>
    </source>
</evidence>
<dbReference type="GO" id="GO:0006508">
    <property type="term" value="P:proteolysis"/>
    <property type="evidence" value="ECO:0007669"/>
    <property type="project" value="UniProtKB-KW"/>
</dbReference>
<evidence type="ECO:0000256" key="3">
    <source>
        <dbReference type="ARBA" id="ARBA00010088"/>
    </source>
</evidence>
<dbReference type="STRING" id="1210090.GCA_001613185_06872"/>
<dbReference type="EMBL" id="QNRE01000002">
    <property type="protein sequence ID" value="RBO93614.1"/>
    <property type="molecule type" value="Genomic_DNA"/>
</dbReference>
<dbReference type="InterPro" id="IPR000073">
    <property type="entry name" value="AB_hydrolase_1"/>
</dbReference>
<keyword evidence="4 8" id="KW-0031">Aminopeptidase</keyword>
<evidence type="ECO:0000313" key="13">
    <source>
        <dbReference type="Proteomes" id="UP000252586"/>
    </source>
</evidence>
<dbReference type="InterPro" id="IPR005944">
    <property type="entry name" value="Pro_iminopeptidase"/>
</dbReference>
<comment type="subcellular location">
    <subcellularLocation>
        <location evidence="2 8">Cytoplasm</location>
    </subcellularLocation>
</comment>
<dbReference type="InterPro" id="IPR029058">
    <property type="entry name" value="AB_hydrolase_fold"/>
</dbReference>
<evidence type="ECO:0000256" key="9">
    <source>
        <dbReference type="PIRSR" id="PIRSR006431-1"/>
    </source>
</evidence>
<dbReference type="EC" id="3.4.11.5" evidence="8 10"/>
<comment type="catalytic activity">
    <reaction evidence="1 8 10">
        <text>Release of N-terminal proline from a peptide.</text>
        <dbReference type="EC" id="3.4.11.5"/>
    </reaction>
</comment>
<feature type="active site" description="Proton donor" evidence="9">
    <location>
        <position position="340"/>
    </location>
</feature>
<dbReference type="PANTHER" id="PTHR43722:SF1">
    <property type="entry name" value="PROLINE IMINOPEPTIDASE"/>
    <property type="match status" value="1"/>
</dbReference>
<comment type="caution">
    <text evidence="12">The sequence shown here is derived from an EMBL/GenBank/DDBJ whole genome shotgun (WGS) entry which is preliminary data.</text>
</comment>
<dbReference type="PRINTS" id="PR00793">
    <property type="entry name" value="PROAMNOPTASE"/>
</dbReference>
<accession>A0A366DWG0</accession>
<dbReference type="Pfam" id="PF00561">
    <property type="entry name" value="Abhydrolase_1"/>
    <property type="match status" value="1"/>
</dbReference>
<dbReference type="AlphaFoldDB" id="A0A366DWG0"/>
<evidence type="ECO:0000256" key="1">
    <source>
        <dbReference type="ARBA" id="ARBA00001585"/>
    </source>
</evidence>
<proteinExistence type="inferred from homology"/>
<evidence type="ECO:0000256" key="7">
    <source>
        <dbReference type="ARBA" id="ARBA00022801"/>
    </source>
</evidence>
<dbReference type="GO" id="GO:0004177">
    <property type="term" value="F:aminopeptidase activity"/>
    <property type="evidence" value="ECO:0007669"/>
    <property type="project" value="UniProtKB-UniRule"/>
</dbReference>
<feature type="active site" evidence="9">
    <location>
        <position position="312"/>
    </location>
</feature>
<evidence type="ECO:0000259" key="11">
    <source>
        <dbReference type="Pfam" id="PF00561"/>
    </source>
</evidence>
<keyword evidence="7 8" id="KW-0378">Hydrolase</keyword>
<dbReference type="PRINTS" id="PR00111">
    <property type="entry name" value="ABHYDROLASE"/>
</dbReference>
<dbReference type="Gene3D" id="3.40.50.1820">
    <property type="entry name" value="alpha/beta hydrolase"/>
    <property type="match status" value="1"/>
</dbReference>
<keyword evidence="6 8" id="KW-0645">Protease</keyword>
<evidence type="ECO:0000256" key="10">
    <source>
        <dbReference type="RuleBase" id="RU003421"/>
    </source>
</evidence>
<dbReference type="PANTHER" id="PTHR43722">
    <property type="entry name" value="PROLINE IMINOPEPTIDASE"/>
    <property type="match status" value="1"/>
</dbReference>
<evidence type="ECO:0000256" key="4">
    <source>
        <dbReference type="ARBA" id="ARBA00022438"/>
    </source>
</evidence>
<feature type="active site" description="Nucleophile" evidence="9">
    <location>
        <position position="156"/>
    </location>
</feature>
<sequence length="360" mass="38867">MRGRVGGCRISAEVGGPAVSPACQCPVRGPGIIGAVSSDAAPPQPFPPVDPYEEGLLDVGDGQRVYWSVSGNPEGVPALLVHGGPGSGSSPGSRRGFDPRVYRIVQFDQRGCGRSEPHASDVRVSLAHNTTEHLIADIEALRTHLGIERWLLYGGSWGSTLILAYAERFPERVSRIVLVGVTTTTPAEIEWLYRGAGLLLPDAWERFRDHLPPGERDGNLVAAYARLVNHPDPAVHEAAARAWCAWEDAVIAHESQGKPGQYSAKPEAARLAMVRICTHYFAHHAWLADGRLLRDAHRLAGIPATLIHGRLDLSAPLRTAWDLARAWPTADLNIIEDSGHTGSPTLRDTVLTALQAHSTE</sequence>
<keyword evidence="13" id="KW-1185">Reference proteome</keyword>
<comment type="similarity">
    <text evidence="3 8 10">Belongs to the peptidase S33 family.</text>
</comment>
<reference evidence="12 13" key="1">
    <citation type="submission" date="2018-06" db="EMBL/GenBank/DDBJ databases">
        <title>Genomic Encyclopedia of Type Strains, Phase IV (KMG-IV): sequencing the most valuable type-strain genomes for metagenomic binning, comparative biology and taxonomic classification.</title>
        <authorList>
            <person name="Goeker M."/>
        </authorList>
    </citation>
    <scope>NUCLEOTIDE SEQUENCE [LARGE SCALE GENOMIC DNA]</scope>
    <source>
        <strain evidence="12 13">DSM 44599</strain>
    </source>
</reference>